<dbReference type="GO" id="GO:0007156">
    <property type="term" value="P:homophilic cell adhesion via plasma membrane adhesion molecules"/>
    <property type="evidence" value="ECO:0007669"/>
    <property type="project" value="InterPro"/>
</dbReference>
<sequence>DAKFTYTAQTDGGTPEQANVTVTVSKPPVFVDPGAPGESPVADYTFSYDENSVAGKVLGQVKATDSDSDSVTYSIDPASNPNGWYAINTATGEITLTAAGAASEANDFEKGANNQQIKVVATDTEGGKTEITVTLKERDLNDNALVWTKDTAVIVSEEGLSGGAQTDPANPKPAAVTGTIEITDPDTVGTQAVTLSAPTEPLTSGGVAVVWSGSGTTDDPLVGKAGGKVIIEASIDNAGHYTVTLKGPVDHPKLPANNGENSLELNLKVTVSDGVHTDTGKLTVTIGDGIPVAEPTASDYVLPGQDSNLLLMLDLSGSMNWGQENNKNPAPGEKSRLQIMKEAVSLMLDSYAALGDVKVRIVTFQNTAAQARQTTWIDIATAKSIVNALTATGGTPYSKALETAMQAFNSAGKIDGGKNIAYFLTDGEPTASYEVDAAREALWKTFVDANEINSMAFGIGPAAPTGPIDPIAYDGRDGGSEAGATPVPDIKDLPPILRDSVGVNTKGSVTSGGLLGESEWGADGGSVDSITVNGRVYHADGTVTGGTSNGTWNSTTHTWTINTEGSGGDVNKGGKLVISMDDGSYTYVPPLIASGSTHVENIGFELIDADGDKAGSTLTLTVHPAGTVLPSPAPAAFAMSAGLDLEHLDALAADADDPAALPALHDVLQPQTAADEAGGNIAGLGSAEAPAAPAAPVAAPQDLALYMPAPLPEEELHQPVHV</sequence>
<evidence type="ECO:0000256" key="2">
    <source>
        <dbReference type="ARBA" id="ARBA00022737"/>
    </source>
</evidence>
<feature type="domain" description="VWFA" evidence="6">
    <location>
        <begin position="308"/>
        <end position="501"/>
    </location>
</feature>
<name>A0A0E3BT16_9BURK</name>
<evidence type="ECO:0000259" key="6">
    <source>
        <dbReference type="PROSITE" id="PS50234"/>
    </source>
</evidence>
<dbReference type="InterPro" id="IPR036465">
    <property type="entry name" value="vWFA_dom_sf"/>
</dbReference>
<evidence type="ECO:0000256" key="1">
    <source>
        <dbReference type="ARBA" id="ARBA00004370"/>
    </source>
</evidence>
<dbReference type="PANTHER" id="PTHR24027">
    <property type="entry name" value="CADHERIN-23"/>
    <property type="match status" value="1"/>
</dbReference>
<reference evidence="8 9" key="1">
    <citation type="submission" date="2013-09" db="EMBL/GenBank/DDBJ databases">
        <title>High correlation between genotypes and phenotypes of environmental bacteria Comamonas testosteroni strains.</title>
        <authorList>
            <person name="Liu L."/>
            <person name="Zhu W."/>
            <person name="Xia X."/>
            <person name="Xu B."/>
            <person name="Luo M."/>
            <person name="Wang G."/>
        </authorList>
    </citation>
    <scope>NUCLEOTIDE SEQUENCE [LARGE SCALE GENOMIC DNA]</scope>
    <source>
        <strain evidence="8 9">DF2</strain>
    </source>
</reference>
<dbReference type="RefSeq" id="WP_034398321.1">
    <property type="nucleotide sequence ID" value="NZ_AWTM01000086.1"/>
</dbReference>
<dbReference type="PANTHER" id="PTHR24027:SF438">
    <property type="entry name" value="CADHERIN 23"/>
    <property type="match status" value="1"/>
</dbReference>
<dbReference type="SUPFAM" id="SSF53300">
    <property type="entry name" value="vWA-like"/>
    <property type="match status" value="1"/>
</dbReference>
<dbReference type="GO" id="GO:0016477">
    <property type="term" value="P:cell migration"/>
    <property type="evidence" value="ECO:0007669"/>
    <property type="project" value="TreeGrafter"/>
</dbReference>
<feature type="domain" description="Cadherin" evidence="7">
    <location>
        <begin position="40"/>
        <end position="147"/>
    </location>
</feature>
<dbReference type="Gene3D" id="2.60.40.60">
    <property type="entry name" value="Cadherins"/>
    <property type="match status" value="1"/>
</dbReference>
<evidence type="ECO:0000256" key="4">
    <source>
        <dbReference type="ARBA" id="ARBA00023136"/>
    </source>
</evidence>
<evidence type="ECO:0000259" key="7">
    <source>
        <dbReference type="PROSITE" id="PS50268"/>
    </source>
</evidence>
<dbReference type="Pfam" id="PF13519">
    <property type="entry name" value="VWA_2"/>
    <property type="match status" value="1"/>
</dbReference>
<dbReference type="InterPro" id="IPR002035">
    <property type="entry name" value="VWF_A"/>
</dbReference>
<dbReference type="PROSITE" id="PS50234">
    <property type="entry name" value="VWFA"/>
    <property type="match status" value="1"/>
</dbReference>
<proteinExistence type="predicted"/>
<dbReference type="InterPro" id="IPR015919">
    <property type="entry name" value="Cadherin-like_sf"/>
</dbReference>
<keyword evidence="2" id="KW-0677">Repeat</keyword>
<dbReference type="EMBL" id="AWTP01000117">
    <property type="protein sequence ID" value="KGH10131.1"/>
    <property type="molecule type" value="Genomic_DNA"/>
</dbReference>
<dbReference type="Pfam" id="PF00028">
    <property type="entry name" value="Cadherin"/>
    <property type="match status" value="1"/>
</dbReference>
<dbReference type="SMART" id="SM00327">
    <property type="entry name" value="VWA"/>
    <property type="match status" value="1"/>
</dbReference>
<evidence type="ECO:0000256" key="5">
    <source>
        <dbReference type="SAM" id="MobiDB-lite"/>
    </source>
</evidence>
<feature type="region of interest" description="Disordered" evidence="5">
    <location>
        <begin position="476"/>
        <end position="496"/>
    </location>
</feature>
<feature type="non-terminal residue" evidence="8">
    <location>
        <position position="1"/>
    </location>
</feature>
<dbReference type="CDD" id="cd11304">
    <property type="entry name" value="Cadherin_repeat"/>
    <property type="match status" value="1"/>
</dbReference>
<dbReference type="Proteomes" id="UP000029549">
    <property type="component" value="Unassembled WGS sequence"/>
</dbReference>
<dbReference type="GO" id="GO:0016342">
    <property type="term" value="C:catenin complex"/>
    <property type="evidence" value="ECO:0007669"/>
    <property type="project" value="TreeGrafter"/>
</dbReference>
<dbReference type="InterPro" id="IPR002126">
    <property type="entry name" value="Cadherin-like_dom"/>
</dbReference>
<organism evidence="8 9">
    <name type="scientific">Comamonas thiooxydans</name>
    <dbReference type="NCBI Taxonomy" id="363952"/>
    <lineage>
        <taxon>Bacteria</taxon>
        <taxon>Pseudomonadati</taxon>
        <taxon>Pseudomonadota</taxon>
        <taxon>Betaproteobacteria</taxon>
        <taxon>Burkholderiales</taxon>
        <taxon>Comamonadaceae</taxon>
        <taxon>Comamonas</taxon>
    </lineage>
</organism>
<dbReference type="InterPro" id="IPR039808">
    <property type="entry name" value="Cadherin"/>
</dbReference>
<comment type="subcellular location">
    <subcellularLocation>
        <location evidence="1">Membrane</location>
    </subcellularLocation>
</comment>
<dbReference type="CDD" id="cd00198">
    <property type="entry name" value="vWFA"/>
    <property type="match status" value="1"/>
</dbReference>
<gene>
    <name evidence="8" type="ORF">P608_15505</name>
</gene>
<evidence type="ECO:0000256" key="3">
    <source>
        <dbReference type="ARBA" id="ARBA00022837"/>
    </source>
</evidence>
<keyword evidence="4" id="KW-0472">Membrane</keyword>
<evidence type="ECO:0008006" key="10">
    <source>
        <dbReference type="Google" id="ProtNLM"/>
    </source>
</evidence>
<dbReference type="GO" id="GO:0045296">
    <property type="term" value="F:cadherin binding"/>
    <property type="evidence" value="ECO:0007669"/>
    <property type="project" value="TreeGrafter"/>
</dbReference>
<evidence type="ECO:0000313" key="9">
    <source>
        <dbReference type="Proteomes" id="UP000029549"/>
    </source>
</evidence>
<protein>
    <recommendedName>
        <fullName evidence="10">VWFA domain-containing protein</fullName>
    </recommendedName>
</protein>
<dbReference type="SUPFAM" id="SSF49313">
    <property type="entry name" value="Cadherin-like"/>
    <property type="match status" value="1"/>
</dbReference>
<dbReference type="AlphaFoldDB" id="A0A0E3BT16"/>
<dbReference type="GO" id="GO:0008013">
    <property type="term" value="F:beta-catenin binding"/>
    <property type="evidence" value="ECO:0007669"/>
    <property type="project" value="TreeGrafter"/>
</dbReference>
<keyword evidence="9" id="KW-1185">Reference proteome</keyword>
<dbReference type="GO" id="GO:0005509">
    <property type="term" value="F:calcium ion binding"/>
    <property type="evidence" value="ECO:0007669"/>
    <property type="project" value="InterPro"/>
</dbReference>
<evidence type="ECO:0000313" key="8">
    <source>
        <dbReference type="EMBL" id="KGH10131.1"/>
    </source>
</evidence>
<comment type="caution">
    <text evidence="8">The sequence shown here is derived from an EMBL/GenBank/DDBJ whole genome shotgun (WGS) entry which is preliminary data.</text>
</comment>
<accession>A0A0E3BT16</accession>
<dbReference type="Gene3D" id="3.40.50.410">
    <property type="entry name" value="von Willebrand factor, type A domain"/>
    <property type="match status" value="1"/>
</dbReference>
<keyword evidence="3" id="KW-0106">Calcium</keyword>
<dbReference type="PROSITE" id="PS50268">
    <property type="entry name" value="CADHERIN_2"/>
    <property type="match status" value="1"/>
</dbReference>